<dbReference type="InterPro" id="IPR001036">
    <property type="entry name" value="Acrflvin-R"/>
</dbReference>
<dbReference type="Gene3D" id="3.30.70.1320">
    <property type="entry name" value="Multidrug efflux transporter AcrB pore domain like"/>
    <property type="match status" value="1"/>
</dbReference>
<feature type="transmembrane region" description="Helical" evidence="1">
    <location>
        <begin position="345"/>
        <end position="364"/>
    </location>
</feature>
<dbReference type="GO" id="GO:0005886">
    <property type="term" value="C:plasma membrane"/>
    <property type="evidence" value="ECO:0007669"/>
    <property type="project" value="TreeGrafter"/>
</dbReference>
<dbReference type="Gene3D" id="1.20.1640.10">
    <property type="entry name" value="Multidrug efflux transporter AcrB transmembrane domain"/>
    <property type="match status" value="2"/>
</dbReference>
<dbReference type="GO" id="GO:0042910">
    <property type="term" value="F:xenobiotic transmembrane transporter activity"/>
    <property type="evidence" value="ECO:0007669"/>
    <property type="project" value="TreeGrafter"/>
</dbReference>
<gene>
    <name evidence="2" type="ORF">ACD_49C00023G0004</name>
</gene>
<dbReference type="AlphaFoldDB" id="K2AY41"/>
<dbReference type="SUPFAM" id="SSF82866">
    <property type="entry name" value="Multidrug efflux transporter AcrB transmembrane domain"/>
    <property type="match status" value="2"/>
</dbReference>
<dbReference type="Gene3D" id="3.30.70.1440">
    <property type="entry name" value="Multidrug efflux transporter AcrB pore domain"/>
    <property type="match status" value="1"/>
</dbReference>
<protein>
    <recommendedName>
        <fullName evidence="3">Acriflavin resistance protein</fullName>
    </recommendedName>
</protein>
<accession>K2AY41</accession>
<evidence type="ECO:0008006" key="3">
    <source>
        <dbReference type="Google" id="ProtNLM"/>
    </source>
</evidence>
<keyword evidence="1" id="KW-1133">Transmembrane helix</keyword>
<feature type="transmembrane region" description="Helical" evidence="1">
    <location>
        <begin position="15"/>
        <end position="34"/>
    </location>
</feature>
<feature type="transmembrane region" description="Helical" evidence="1">
    <location>
        <begin position="371"/>
        <end position="389"/>
    </location>
</feature>
<feature type="transmembrane region" description="Helical" evidence="1">
    <location>
        <begin position="451"/>
        <end position="469"/>
    </location>
</feature>
<feature type="transmembrane region" description="Helical" evidence="1">
    <location>
        <begin position="1065"/>
        <end position="1090"/>
    </location>
</feature>
<evidence type="ECO:0000256" key="1">
    <source>
        <dbReference type="SAM" id="Phobius"/>
    </source>
</evidence>
<dbReference type="PRINTS" id="PR00702">
    <property type="entry name" value="ACRIFLAVINRP"/>
</dbReference>
<keyword evidence="1" id="KW-0472">Membrane</keyword>
<feature type="transmembrane region" description="Helical" evidence="1">
    <location>
        <begin position="475"/>
        <end position="497"/>
    </location>
</feature>
<organism evidence="2">
    <name type="scientific">uncultured bacterium</name>
    <name type="common">gcode 4</name>
    <dbReference type="NCBI Taxonomy" id="1234023"/>
    <lineage>
        <taxon>Bacteria</taxon>
        <taxon>environmental samples</taxon>
    </lineage>
</organism>
<comment type="caution">
    <text evidence="2">The sequence shown here is derived from an EMBL/GenBank/DDBJ whole genome shotgun (WGS) entry which is preliminary data.</text>
</comment>
<name>K2AY41_9BACT</name>
<dbReference type="Gene3D" id="3.30.2090.10">
    <property type="entry name" value="Multidrug efflux transporter AcrB TolC docking domain, DN and DC subdomains"/>
    <property type="match status" value="2"/>
</dbReference>
<dbReference type="SUPFAM" id="SSF82693">
    <property type="entry name" value="Multidrug efflux transporter AcrB pore domain, PN1, PN2, PC1 and PC2 subdomains"/>
    <property type="match status" value="2"/>
</dbReference>
<sequence>MLEKFAKFFLENEKITIVLISIITFFGIWAYIMLPKQYNPSIVAPAFNITIPINGYSSYDASQFVARNIENKIKELEWVDKILSYASDNFTSVMVSFKVWIPQEIAKTRLYDKMYGNYDLRPFEVTEINIKSIDPEELPQLSIALTYSGQDLWEKETWIYLKSIANHIKEELKQIPNTTAIDIIWGYENNISIELNKEKIESFWLDIGQVVSIIKSSFVHKTVWNLENDTKTTLLLDSNLNSIKELEELLIYNNSWAKIYLRDISKIYSGPININSYFSYSDKSNSKTSVFLWIAKQKWTNAVVVVEDILSKIEELKKELPKNVEINVIQDEWETARHATNELTFHLFVSILVVLVILIIFLGFKNALNAAFCIPMVLWIVFIVWFIFGLDINRITLFALILSLWILVDDSIVVVENNARHLSMMNKTGKTKNEALLDSVKEVGVSVVMSTITRVMSFVAMFAVTGMMWDYMKPIPIFASIALIASLFIAFSINPFLASKFCWSNNCSTHESDKESRFMQKYWKIIWKYIDDTAETLKSRKKLKFIFWISLFLIIILPITTGIFKARMLPKADKNQVYIWIDSPRDLSVEKTKEIEKSMSDFLLWKIKNRFLPSQEWQSGAQELPEELNIVENVSSTTWERFLWDFANLFRWGGNRMMPNQISSRINLKDSKWRDITSEEYTIKIRPLLKNYLYSLYPDIKFRLLEDPPGPPTMATFQIKVKWQEDLTFDELTFFAQDVEKVVRKIEKEEKLVDLTDTISSAYKKIEINLNDDYVNERWLNANQIYQTIWALYNTAQMSFVHTKWRSIEPTEIVVWFNKKDNSSIDFLSNIYFTNPKWEKVRLDEIAMLKTDFASPEIYTEWRSTTIHIYSEIWNNSVVYPVLKLYDLFWSKEFESLGYKKISSSPYKIEFLNTKNNKKYRVEWWWEWEITMDTFRDLGIAMIMSLLAIYFLIVTQFKSFRVGWIVMTTFLLSFFGIFPGFSILYLISWEYFTATAMIWAIALGWIVVWNAIILIDYIEQLVKEGKWLSYAVIEGSKKRFVPVLLTSIAAVFGSFIITTDPVWSGLAWAIITGLSASAVLTLFFIPIFYFDYLAKYYRTESKNIQMENILKNKKDTFDSTSFRSVWR</sequence>
<dbReference type="Gene3D" id="3.30.70.1430">
    <property type="entry name" value="Multidrug efflux transporter AcrB pore domain"/>
    <property type="match status" value="2"/>
</dbReference>
<feature type="transmembrane region" description="Helical" evidence="1">
    <location>
        <begin position="938"/>
        <end position="957"/>
    </location>
</feature>
<keyword evidence="1" id="KW-0812">Transmembrane</keyword>
<dbReference type="InterPro" id="IPR027463">
    <property type="entry name" value="AcrB_DN_DC_subdom"/>
</dbReference>
<reference evidence="2" key="1">
    <citation type="journal article" date="2012" name="Science">
        <title>Fermentation, hydrogen, and sulfur metabolism in multiple uncultivated bacterial phyla.</title>
        <authorList>
            <person name="Wrighton K.C."/>
            <person name="Thomas B.C."/>
            <person name="Sharon I."/>
            <person name="Miller C.S."/>
            <person name="Castelle C.J."/>
            <person name="VerBerkmoes N.C."/>
            <person name="Wilkins M.J."/>
            <person name="Hettich R.L."/>
            <person name="Lipton M.S."/>
            <person name="Williams K.H."/>
            <person name="Long P.E."/>
            <person name="Banfield J.F."/>
        </authorList>
    </citation>
    <scope>NUCLEOTIDE SEQUENCE [LARGE SCALE GENOMIC DNA]</scope>
</reference>
<feature type="transmembrane region" description="Helical" evidence="1">
    <location>
        <begin position="994"/>
        <end position="1018"/>
    </location>
</feature>
<feature type="transmembrane region" description="Helical" evidence="1">
    <location>
        <begin position="964"/>
        <end position="988"/>
    </location>
</feature>
<dbReference type="PANTHER" id="PTHR32063">
    <property type="match status" value="1"/>
</dbReference>
<dbReference type="Pfam" id="PF00873">
    <property type="entry name" value="ACR_tran"/>
    <property type="match status" value="3"/>
</dbReference>
<dbReference type="EMBL" id="AMFJ01021609">
    <property type="protein sequence ID" value="EKD66661.1"/>
    <property type="molecule type" value="Genomic_DNA"/>
</dbReference>
<dbReference type="PANTHER" id="PTHR32063:SF16">
    <property type="entry name" value="CATION EFFLUX SYSTEM (ACRB_ACRD_ACRF FAMILY)"/>
    <property type="match status" value="1"/>
</dbReference>
<feature type="transmembrane region" description="Helical" evidence="1">
    <location>
        <begin position="1039"/>
        <end position="1059"/>
    </location>
</feature>
<proteinExistence type="predicted"/>
<evidence type="ECO:0000313" key="2">
    <source>
        <dbReference type="EMBL" id="EKD66661.1"/>
    </source>
</evidence>
<dbReference type="SUPFAM" id="SSF82714">
    <property type="entry name" value="Multidrug efflux transporter AcrB TolC docking domain, DN and DC subdomains"/>
    <property type="match status" value="1"/>
</dbReference>
<feature type="transmembrane region" description="Helical" evidence="1">
    <location>
        <begin position="545"/>
        <end position="564"/>
    </location>
</feature>